<dbReference type="CDD" id="cd07036">
    <property type="entry name" value="TPP_PYR_E1-PDHc-beta_like"/>
    <property type="match status" value="1"/>
</dbReference>
<dbReference type="InterPro" id="IPR033248">
    <property type="entry name" value="Transketolase_C"/>
</dbReference>
<dbReference type="OrthoDB" id="9771835at2"/>
<feature type="domain" description="Transketolase-like pyrimidine-binding" evidence="4">
    <location>
        <begin position="4"/>
        <end position="179"/>
    </location>
</feature>
<dbReference type="SMART" id="SM00861">
    <property type="entry name" value="Transket_pyr"/>
    <property type="match status" value="1"/>
</dbReference>
<evidence type="ECO:0000259" key="4">
    <source>
        <dbReference type="SMART" id="SM00861"/>
    </source>
</evidence>
<dbReference type="InterPro" id="IPR029061">
    <property type="entry name" value="THDP-binding"/>
</dbReference>
<dbReference type="Proteomes" id="UP000198564">
    <property type="component" value="Unassembled WGS sequence"/>
</dbReference>
<keyword evidence="2" id="KW-0560">Oxidoreductase</keyword>
<name>A0A1H6TEB5_9LACT</name>
<keyword evidence="5" id="KW-0670">Pyruvate</keyword>
<dbReference type="EMBL" id="FNYW01000016">
    <property type="protein sequence ID" value="SEI74575.1"/>
    <property type="molecule type" value="Genomic_DNA"/>
</dbReference>
<evidence type="ECO:0000256" key="2">
    <source>
        <dbReference type="ARBA" id="ARBA00023002"/>
    </source>
</evidence>
<dbReference type="SUPFAM" id="SSF52518">
    <property type="entry name" value="Thiamin diphosphate-binding fold (THDP-binding)"/>
    <property type="match status" value="1"/>
</dbReference>
<dbReference type="PANTHER" id="PTHR43257:SF2">
    <property type="entry name" value="PYRUVATE DEHYDROGENASE E1 COMPONENT SUBUNIT BETA"/>
    <property type="match status" value="1"/>
</dbReference>
<evidence type="ECO:0000313" key="5">
    <source>
        <dbReference type="EMBL" id="SEI74575.1"/>
    </source>
</evidence>
<dbReference type="FunFam" id="3.40.50.970:FF:000001">
    <property type="entry name" value="Pyruvate dehydrogenase E1 beta subunit"/>
    <property type="match status" value="1"/>
</dbReference>
<sequence length="325" mass="35374">MANLTFAGAITDGLKNALNKFDDTMIFGQDVGPNGGVFRITDGLQDEFGDKRVFDTPLAESGILGMTLGLGHEGFRALPELQFSAFSTEAISPIMGQISRYRYRYGGTRNLPITIRTPFGGGVGTPELHSDSMEGLFGGIPGLRVVVPTNPYDAKGLLLSAIESNDPVIFLEHLKLYRSVKGEVPEEYYTVPLDKAAVVKEGTDVTIVTSGFMVHESMKAADKLEKEGISAEVIDLRTIAPIDMETIRKSVEKTHRAVVVQESQRVAGVGGNLMSEIGERCFMELDAPVSRVTAPDSVYPFVQIENEWLPGPDAIVEKTKETINF</sequence>
<dbReference type="SUPFAM" id="SSF52922">
    <property type="entry name" value="TK C-terminal domain-like"/>
    <property type="match status" value="1"/>
</dbReference>
<keyword evidence="6" id="KW-1185">Reference proteome</keyword>
<dbReference type="PANTHER" id="PTHR43257">
    <property type="entry name" value="PYRUVATE DEHYDROGENASE E1 COMPONENT BETA SUBUNIT"/>
    <property type="match status" value="1"/>
</dbReference>
<dbReference type="Gene3D" id="3.40.50.970">
    <property type="match status" value="1"/>
</dbReference>
<dbReference type="Gene3D" id="3.40.50.920">
    <property type="match status" value="1"/>
</dbReference>
<proteinExistence type="predicted"/>
<evidence type="ECO:0000256" key="3">
    <source>
        <dbReference type="ARBA" id="ARBA00023052"/>
    </source>
</evidence>
<protein>
    <submittedName>
        <fullName evidence="5">Pyruvate dehydrogenase E1 component beta subunit</fullName>
    </submittedName>
</protein>
<accession>A0A1H6TEB5</accession>
<organism evidence="5 6">
    <name type="scientific">Alkalibacterium gilvum</name>
    <dbReference type="NCBI Taxonomy" id="1130080"/>
    <lineage>
        <taxon>Bacteria</taxon>
        <taxon>Bacillati</taxon>
        <taxon>Bacillota</taxon>
        <taxon>Bacilli</taxon>
        <taxon>Lactobacillales</taxon>
        <taxon>Carnobacteriaceae</taxon>
        <taxon>Alkalibacterium</taxon>
    </lineage>
</organism>
<dbReference type="AlphaFoldDB" id="A0A1H6TEB5"/>
<keyword evidence="3" id="KW-0786">Thiamine pyrophosphate</keyword>
<evidence type="ECO:0000313" key="6">
    <source>
        <dbReference type="Proteomes" id="UP000198564"/>
    </source>
</evidence>
<dbReference type="GO" id="GO:0016491">
    <property type="term" value="F:oxidoreductase activity"/>
    <property type="evidence" value="ECO:0007669"/>
    <property type="project" value="UniProtKB-KW"/>
</dbReference>
<dbReference type="RefSeq" id="WP_091634401.1">
    <property type="nucleotide sequence ID" value="NZ_FNYW01000016.1"/>
</dbReference>
<dbReference type="InterPro" id="IPR005475">
    <property type="entry name" value="Transketolase-like_Pyr-bd"/>
</dbReference>
<comment type="cofactor">
    <cofactor evidence="1">
        <name>thiamine diphosphate</name>
        <dbReference type="ChEBI" id="CHEBI:58937"/>
    </cofactor>
</comment>
<evidence type="ECO:0000256" key="1">
    <source>
        <dbReference type="ARBA" id="ARBA00001964"/>
    </source>
</evidence>
<dbReference type="Pfam" id="PF02779">
    <property type="entry name" value="Transket_pyr"/>
    <property type="match status" value="1"/>
</dbReference>
<reference evidence="6" key="1">
    <citation type="submission" date="2016-10" db="EMBL/GenBank/DDBJ databases">
        <authorList>
            <person name="Varghese N."/>
            <person name="Submissions S."/>
        </authorList>
    </citation>
    <scope>NUCLEOTIDE SEQUENCE [LARGE SCALE GENOMIC DNA]</scope>
    <source>
        <strain evidence="6">DSM 25751</strain>
    </source>
</reference>
<dbReference type="InterPro" id="IPR009014">
    <property type="entry name" value="Transketo_C/PFOR_II"/>
</dbReference>
<gene>
    <name evidence="5" type="ORF">SAMN04488113_1164</name>
</gene>
<dbReference type="Pfam" id="PF02780">
    <property type="entry name" value="Transketolase_C"/>
    <property type="match status" value="1"/>
</dbReference>
<dbReference type="STRING" id="1130080.SAMN04488113_1164"/>
<dbReference type="FunFam" id="3.40.50.920:FF:000001">
    <property type="entry name" value="Pyruvate dehydrogenase E1 beta subunit"/>
    <property type="match status" value="1"/>
</dbReference>